<dbReference type="RefSeq" id="WP_245712684.1">
    <property type="nucleotide sequence ID" value="NZ_FMHT01000003.1"/>
</dbReference>
<gene>
    <name evidence="2" type="ORF">GA0070616_1370</name>
</gene>
<feature type="compositionally biased region" description="Polar residues" evidence="1">
    <location>
        <begin position="1"/>
        <end position="21"/>
    </location>
</feature>
<reference evidence="2 3" key="1">
    <citation type="submission" date="2016-06" db="EMBL/GenBank/DDBJ databases">
        <authorList>
            <person name="Kjaerup R.B."/>
            <person name="Dalgaard T.S."/>
            <person name="Juul-Madsen H.R."/>
        </authorList>
    </citation>
    <scope>NUCLEOTIDE SEQUENCE [LARGE SCALE GENOMIC DNA]</scope>
    <source>
        <strain evidence="2 3">DSM 43818</strain>
    </source>
</reference>
<feature type="region of interest" description="Disordered" evidence="1">
    <location>
        <begin position="1"/>
        <end position="27"/>
    </location>
</feature>
<dbReference type="Proteomes" id="UP000199699">
    <property type="component" value="Unassembled WGS sequence"/>
</dbReference>
<name>A0A1C6RL54_9ACTN</name>
<evidence type="ECO:0000313" key="3">
    <source>
        <dbReference type="Proteomes" id="UP000199699"/>
    </source>
</evidence>
<keyword evidence="3" id="KW-1185">Reference proteome</keyword>
<evidence type="ECO:0000313" key="2">
    <source>
        <dbReference type="EMBL" id="SCL17838.1"/>
    </source>
</evidence>
<dbReference type="EMBL" id="FMHT01000003">
    <property type="protein sequence ID" value="SCL17838.1"/>
    <property type="molecule type" value="Genomic_DNA"/>
</dbReference>
<dbReference type="STRING" id="145857.GA0070616_1370"/>
<proteinExistence type="predicted"/>
<evidence type="ECO:0000256" key="1">
    <source>
        <dbReference type="SAM" id="MobiDB-lite"/>
    </source>
</evidence>
<sequence length="96" mass="10409">MTTTLTRNPLRTSLSMTSGHDFSQPLPADHEKQPFGYLFANWDPGMPEEAEAELGHYDADQQVWVTPDGGITAGIYTKTRTSGANCGDCVTDDVCA</sequence>
<organism evidence="2 3">
    <name type="scientific">Micromonospora nigra</name>
    <dbReference type="NCBI Taxonomy" id="145857"/>
    <lineage>
        <taxon>Bacteria</taxon>
        <taxon>Bacillati</taxon>
        <taxon>Actinomycetota</taxon>
        <taxon>Actinomycetes</taxon>
        <taxon>Micromonosporales</taxon>
        <taxon>Micromonosporaceae</taxon>
        <taxon>Micromonospora</taxon>
    </lineage>
</organism>
<accession>A0A1C6RL54</accession>
<protein>
    <submittedName>
        <fullName evidence="2">Uncharacterized protein</fullName>
    </submittedName>
</protein>
<dbReference type="AlphaFoldDB" id="A0A1C6RL54"/>